<evidence type="ECO:0000256" key="4">
    <source>
        <dbReference type="ARBA" id="ARBA00022490"/>
    </source>
</evidence>
<keyword evidence="5" id="KW-0206">Cytoskeleton</keyword>
<reference evidence="7 8" key="1">
    <citation type="submission" date="2016-11" db="EMBL/GenBank/DDBJ databases">
        <title>The macronuclear genome of Stentor coeruleus: a giant cell with tiny introns.</title>
        <authorList>
            <person name="Slabodnick M."/>
            <person name="Ruby J.G."/>
            <person name="Reiff S.B."/>
            <person name="Swart E.C."/>
            <person name="Gosai S."/>
            <person name="Prabakaran S."/>
            <person name="Witkowska E."/>
            <person name="Larue G.E."/>
            <person name="Fisher S."/>
            <person name="Freeman R.M."/>
            <person name="Gunawardena J."/>
            <person name="Chu W."/>
            <person name="Stover N.A."/>
            <person name="Gregory B.D."/>
            <person name="Nowacki M."/>
            <person name="Derisi J."/>
            <person name="Roy S.W."/>
            <person name="Marshall W.F."/>
            <person name="Sood P."/>
        </authorList>
    </citation>
    <scope>NUCLEOTIDE SEQUENCE [LARGE SCALE GENOMIC DNA]</scope>
    <source>
        <strain evidence="7">WM001</strain>
    </source>
</reference>
<sequence>MEQPYTFFYLDKAVYSSYNSREVQEKLRKWGFSSSMVLCKFRFDLPFNEFEPRKFLLDLVNSQEVLSVFYPFQAAKKSSPTTSLMFSEIRCTVTSMDYFDFLKEKELVYPNGNIKKVLPDYYNDIEICDKIREVLLCEESEDYGMIDEIYTNEFLFRIFKHIAIGGGCCQYEDEIDEYLNTVKGIYKDMVAVSKDSETNEVKVVSKVYEILPSEEFNVFLNTHIQDFIYVIVDPSYRHVNLWYHKWTGMW</sequence>
<protein>
    <recommendedName>
        <fullName evidence="3">Cilia- and flagella-associated protein 300</fullName>
    </recommendedName>
</protein>
<comment type="subcellular location">
    <subcellularLocation>
        <location evidence="1">Cytoplasm</location>
        <location evidence="1">Cytoskeleton</location>
        <location evidence="1">Cilium axoneme</location>
    </subcellularLocation>
</comment>
<accession>A0A1R2CC32</accession>
<gene>
    <name evidence="7" type="ORF">SteCoe_11918</name>
</gene>
<dbReference type="OrthoDB" id="10259249at2759"/>
<evidence type="ECO:0000256" key="5">
    <source>
        <dbReference type="ARBA" id="ARBA00023212"/>
    </source>
</evidence>
<evidence type="ECO:0000313" key="7">
    <source>
        <dbReference type="EMBL" id="OMJ86561.1"/>
    </source>
</evidence>
<evidence type="ECO:0000313" key="8">
    <source>
        <dbReference type="Proteomes" id="UP000187209"/>
    </source>
</evidence>
<keyword evidence="6" id="KW-0966">Cell projection</keyword>
<dbReference type="PANTHER" id="PTHR31078:SF1">
    <property type="entry name" value="CILIA- AND FLAGELLA-ASSOCIATED PROTEIN 300"/>
    <property type="match status" value="1"/>
</dbReference>
<dbReference type="GO" id="GO:0005930">
    <property type="term" value="C:axoneme"/>
    <property type="evidence" value="ECO:0007669"/>
    <property type="project" value="UniProtKB-SubCell"/>
</dbReference>
<keyword evidence="4" id="KW-0963">Cytoplasm</keyword>
<dbReference type="Pfam" id="PF14926">
    <property type="entry name" value="CFAP300"/>
    <property type="match status" value="1"/>
</dbReference>
<organism evidence="7 8">
    <name type="scientific">Stentor coeruleus</name>
    <dbReference type="NCBI Taxonomy" id="5963"/>
    <lineage>
        <taxon>Eukaryota</taxon>
        <taxon>Sar</taxon>
        <taxon>Alveolata</taxon>
        <taxon>Ciliophora</taxon>
        <taxon>Postciliodesmatophora</taxon>
        <taxon>Heterotrichea</taxon>
        <taxon>Heterotrichida</taxon>
        <taxon>Stentoridae</taxon>
        <taxon>Stentor</taxon>
    </lineage>
</organism>
<keyword evidence="8" id="KW-1185">Reference proteome</keyword>
<dbReference type="EMBL" id="MPUH01000202">
    <property type="protein sequence ID" value="OMJ86561.1"/>
    <property type="molecule type" value="Genomic_DNA"/>
</dbReference>
<dbReference type="AlphaFoldDB" id="A0A1R2CC32"/>
<dbReference type="InterPro" id="IPR029416">
    <property type="entry name" value="CFAP300"/>
</dbReference>
<proteinExistence type="inferred from homology"/>
<dbReference type="PANTHER" id="PTHR31078">
    <property type="entry name" value="CILIA- AND FLAGELLA-ASSOCIATED PROTEIN 300"/>
    <property type="match status" value="1"/>
</dbReference>
<comment type="similarity">
    <text evidence="2">Belongs to the CFAP300 family.</text>
</comment>
<evidence type="ECO:0000256" key="3">
    <source>
        <dbReference type="ARBA" id="ARBA00022174"/>
    </source>
</evidence>
<evidence type="ECO:0000256" key="6">
    <source>
        <dbReference type="ARBA" id="ARBA00023273"/>
    </source>
</evidence>
<evidence type="ECO:0000256" key="2">
    <source>
        <dbReference type="ARBA" id="ARBA00009205"/>
    </source>
</evidence>
<comment type="caution">
    <text evidence="7">The sequence shown here is derived from an EMBL/GenBank/DDBJ whole genome shotgun (WGS) entry which is preliminary data.</text>
</comment>
<evidence type="ECO:0000256" key="1">
    <source>
        <dbReference type="ARBA" id="ARBA00004430"/>
    </source>
</evidence>
<dbReference type="Proteomes" id="UP000187209">
    <property type="component" value="Unassembled WGS sequence"/>
</dbReference>
<name>A0A1R2CC32_9CILI</name>